<gene>
    <name evidence="3" type="ordered locus">Bache_0400</name>
</gene>
<dbReference type="PATRIC" id="fig|693979.3.peg.430"/>
<dbReference type="Pfam" id="PF07786">
    <property type="entry name" value="HGSNAT_cat"/>
    <property type="match status" value="1"/>
</dbReference>
<feature type="transmembrane region" description="Helical" evidence="1">
    <location>
        <begin position="53"/>
        <end position="70"/>
    </location>
</feature>
<reference evidence="3 4" key="2">
    <citation type="journal article" date="2011" name="Stand. Genomic Sci.">
        <title>Complete genome sequence of Bacteroides helcogenes type strain (P 36-108).</title>
        <authorList>
            <person name="Pati A."/>
            <person name="Gronow S."/>
            <person name="Zeytun A."/>
            <person name="Lapidus A."/>
            <person name="Nolan M."/>
            <person name="Hammon N."/>
            <person name="Deshpande S."/>
            <person name="Cheng J.F."/>
            <person name="Tapia R."/>
            <person name="Han C."/>
            <person name="Goodwin L."/>
            <person name="Pitluck S."/>
            <person name="Liolios K."/>
            <person name="Pagani I."/>
            <person name="Ivanova N."/>
            <person name="Mavromatis K."/>
            <person name="Chen A."/>
            <person name="Palaniappan K."/>
            <person name="Land M."/>
            <person name="Hauser L."/>
            <person name="Chang Y.J."/>
            <person name="Jeffries C.D."/>
            <person name="Detter J.C."/>
            <person name="Brambilla E."/>
            <person name="Rohde M."/>
            <person name="Goker M."/>
            <person name="Woyke T."/>
            <person name="Bristow J."/>
            <person name="Eisen J.A."/>
            <person name="Markowitz V."/>
            <person name="Hugenholtz P."/>
            <person name="Kyrpides N.C."/>
            <person name="Klenk H.P."/>
            <person name="Lucas S."/>
        </authorList>
    </citation>
    <scope>NUCLEOTIDE SEQUENCE [LARGE SCALE GENOMIC DNA]</scope>
    <source>
        <strain evidence="4">ATCC 35417 / DSM 20613 / JCM 6297 / CCUG 15421 / P 36-108</strain>
    </source>
</reference>
<dbReference type="PANTHER" id="PTHR31061:SF24">
    <property type="entry name" value="LD22376P"/>
    <property type="match status" value="1"/>
</dbReference>
<dbReference type="OrthoDB" id="9788724at2"/>
<feature type="transmembrane region" description="Helical" evidence="1">
    <location>
        <begin position="160"/>
        <end position="183"/>
    </location>
</feature>
<feature type="transmembrane region" description="Helical" evidence="1">
    <location>
        <begin position="132"/>
        <end position="153"/>
    </location>
</feature>
<evidence type="ECO:0000259" key="2">
    <source>
        <dbReference type="Pfam" id="PF07786"/>
    </source>
</evidence>
<dbReference type="InterPro" id="IPR012429">
    <property type="entry name" value="HGSNAT_cat"/>
</dbReference>
<feature type="transmembrane region" description="Helical" evidence="1">
    <location>
        <begin position="12"/>
        <end position="33"/>
    </location>
</feature>
<protein>
    <submittedName>
        <fullName evidence="3">Transmembrane protein</fullName>
    </submittedName>
</protein>
<feature type="domain" description="Heparan-alpha-glucosaminide N-acetyltransferase catalytic" evidence="2">
    <location>
        <begin position="9"/>
        <end position="240"/>
    </location>
</feature>
<evidence type="ECO:0000313" key="4">
    <source>
        <dbReference type="Proteomes" id="UP000008630"/>
    </source>
</evidence>
<keyword evidence="1" id="KW-0472">Membrane</keyword>
<feature type="transmembrane region" description="Helical" evidence="1">
    <location>
        <begin position="255"/>
        <end position="272"/>
    </location>
</feature>
<dbReference type="RefSeq" id="WP_013546044.1">
    <property type="nucleotide sequence ID" value="NC_014933.1"/>
</dbReference>
<proteinExistence type="predicted"/>
<evidence type="ECO:0000256" key="1">
    <source>
        <dbReference type="SAM" id="Phobius"/>
    </source>
</evidence>
<feature type="transmembrane region" description="Helical" evidence="1">
    <location>
        <begin position="212"/>
        <end position="234"/>
    </location>
</feature>
<reference key="1">
    <citation type="submission" date="2010-11" db="EMBL/GenBank/DDBJ databases">
        <title>The complete genome of Bacteroides helcogenes P 36-108.</title>
        <authorList>
            <consortium name="US DOE Joint Genome Institute (JGI-PGF)"/>
            <person name="Lucas S."/>
            <person name="Copeland A."/>
            <person name="Lapidus A."/>
            <person name="Bruce D."/>
            <person name="Goodwin L."/>
            <person name="Pitluck S."/>
            <person name="Kyrpides N."/>
            <person name="Mavromatis K."/>
            <person name="Ivanova N."/>
            <person name="Zeytun A."/>
            <person name="Brettin T."/>
            <person name="Detter J.C."/>
            <person name="Tapia R."/>
            <person name="Han C."/>
            <person name="Land M."/>
            <person name="Hauser L."/>
            <person name="Markowitz V."/>
            <person name="Cheng J.-F."/>
            <person name="Hugenholtz P."/>
            <person name="Woyke T."/>
            <person name="Wu D."/>
            <person name="Gronow S."/>
            <person name="Wellnitz S."/>
            <person name="Brambilla E."/>
            <person name="Klenk H.-P."/>
            <person name="Eisen J.A."/>
        </authorList>
    </citation>
    <scope>NUCLEOTIDE SEQUENCE</scope>
    <source>
        <strain>P 36-108</strain>
    </source>
</reference>
<keyword evidence="1 3" id="KW-0812">Transmembrane</keyword>
<feature type="transmembrane region" description="Helical" evidence="1">
    <location>
        <begin position="284"/>
        <end position="303"/>
    </location>
</feature>
<feature type="transmembrane region" description="Helical" evidence="1">
    <location>
        <begin position="91"/>
        <end position="112"/>
    </location>
</feature>
<evidence type="ECO:0000313" key="3">
    <source>
        <dbReference type="EMBL" id="ADV42427.1"/>
    </source>
</evidence>
<name>E6SUZ1_BACT6</name>
<dbReference type="PANTHER" id="PTHR31061">
    <property type="entry name" value="LD22376P"/>
    <property type="match status" value="1"/>
</dbReference>
<organism evidence="3 4">
    <name type="scientific">Bacteroides helcogenes (strain ATCC 35417 / DSM 20613 / JCM 6297 / CCUG 15421 / P 36-108)</name>
    <dbReference type="NCBI Taxonomy" id="693979"/>
    <lineage>
        <taxon>Bacteria</taxon>
        <taxon>Pseudomonadati</taxon>
        <taxon>Bacteroidota</taxon>
        <taxon>Bacteroidia</taxon>
        <taxon>Bacteroidales</taxon>
        <taxon>Bacteroidaceae</taxon>
        <taxon>Bacteroides</taxon>
    </lineage>
</organism>
<feature type="transmembrane region" description="Helical" evidence="1">
    <location>
        <begin position="323"/>
        <end position="343"/>
    </location>
</feature>
<dbReference type="eggNOG" id="COG4299">
    <property type="taxonomic scope" value="Bacteria"/>
</dbReference>
<dbReference type="Proteomes" id="UP000008630">
    <property type="component" value="Chromosome"/>
</dbReference>
<accession>E6SUZ1</accession>
<feature type="transmembrane region" description="Helical" evidence="1">
    <location>
        <begin position="369"/>
        <end position="388"/>
    </location>
</feature>
<dbReference type="KEGG" id="bhl:Bache_0400"/>
<keyword evidence="4" id="KW-1185">Reference proteome</keyword>
<dbReference type="EMBL" id="CP002352">
    <property type="protein sequence ID" value="ADV42427.1"/>
    <property type="molecule type" value="Genomic_DNA"/>
</dbReference>
<dbReference type="AlphaFoldDB" id="E6SUZ1"/>
<sequence>MNNPKTSKRILALDILRGITIAGMIMVNNPGNWGHIYAPLEHAEWIGLTPTDLVFPFFMFIMGISTYISLKKYDFEFSRSAALKILKRTAIIFLIGLAIGWFARLCYYWAAAPGELSFGENLWASVWTFDRMRILGVMQRLALCYGATSIIALTMKHRHIPYLIAGLLISYFILLMCGNGFAYNETNILSVVDRAVLTPAHMYKDNGIDPEGLLSTIPSIAHVLLGFCVGRMMLGDDRNAKADRMAVLDSHLIKLLLTGAILTFAGFLLSYGCPISKKIWSPTFVLVTCGMASSFLALLIWIVDVKGYRKWSVFFESFGVNPLFMYVAGDVLAILFGVVSFPWDGGSITIHGILYDVLLAPLFGETGGSLAYALAFIAINWCIGYQLYKRKIYIKI</sequence>
<keyword evidence="1" id="KW-1133">Transmembrane helix</keyword>
<dbReference type="STRING" id="693979.Bache_0400"/>
<dbReference type="HOGENOM" id="CLU_029171_4_0_10"/>